<organism evidence="1 2">
    <name type="scientific">Xenorhabdus beddingii</name>
    <dbReference type="NCBI Taxonomy" id="40578"/>
    <lineage>
        <taxon>Bacteria</taxon>
        <taxon>Pseudomonadati</taxon>
        <taxon>Pseudomonadota</taxon>
        <taxon>Gammaproteobacteria</taxon>
        <taxon>Enterobacterales</taxon>
        <taxon>Morganellaceae</taxon>
        <taxon>Xenorhabdus</taxon>
    </lineage>
</organism>
<name>A0A1Y2SB47_9GAMM</name>
<accession>A0A1Y2SB47</accession>
<dbReference type="STRING" id="40578.Xbed_03617"/>
<protein>
    <submittedName>
        <fullName evidence="1">Uncharacterized protein</fullName>
    </submittedName>
</protein>
<sequence length="63" mass="7451">MLENVLWKAAYTDLTRYMNTLEWLEHLAEDRISEHREEHVISAVWHALPSRPLVDVGQLPEQL</sequence>
<evidence type="ECO:0000313" key="2">
    <source>
        <dbReference type="Proteomes" id="UP000194204"/>
    </source>
</evidence>
<dbReference type="EMBL" id="MUBK01000061">
    <property type="protein sequence ID" value="OTA15168.1"/>
    <property type="molecule type" value="Genomic_DNA"/>
</dbReference>
<dbReference type="Proteomes" id="UP000194204">
    <property type="component" value="Unassembled WGS sequence"/>
</dbReference>
<gene>
    <name evidence="1" type="ORF">Xbed_03617</name>
</gene>
<keyword evidence="2" id="KW-1185">Reference proteome</keyword>
<reference evidence="1 2" key="1">
    <citation type="submission" date="2017-01" db="EMBL/GenBank/DDBJ databases">
        <title>Deconstructing symbiosis and pathogenesis requirements using a combined genomic-metabolomic approach.</title>
        <authorList>
            <person name="Tobias N.J."/>
            <person name="Wolff H."/>
            <person name="Djahanschiri B."/>
            <person name="Ebersberger I."/>
            <person name="Bode H.B."/>
        </authorList>
    </citation>
    <scope>NUCLEOTIDE SEQUENCE [LARGE SCALE GENOMIC DNA]</scope>
    <source>
        <strain evidence="1 2">DSM 4764</strain>
    </source>
</reference>
<comment type="caution">
    <text evidence="1">The sequence shown here is derived from an EMBL/GenBank/DDBJ whole genome shotgun (WGS) entry which is preliminary data.</text>
</comment>
<proteinExistence type="predicted"/>
<evidence type="ECO:0000313" key="1">
    <source>
        <dbReference type="EMBL" id="OTA15168.1"/>
    </source>
</evidence>
<dbReference type="AlphaFoldDB" id="A0A1Y2SB47"/>